<feature type="signal peptide" evidence="1">
    <location>
        <begin position="1"/>
        <end position="19"/>
    </location>
</feature>
<feature type="chain" id="PRO_5020603164" evidence="1">
    <location>
        <begin position="20"/>
        <end position="66"/>
    </location>
</feature>
<organism evidence="2 3">
    <name type="scientific">Setaria viridis</name>
    <name type="common">Green bristlegrass</name>
    <name type="synonym">Setaria italica subsp. viridis</name>
    <dbReference type="NCBI Taxonomy" id="4556"/>
    <lineage>
        <taxon>Eukaryota</taxon>
        <taxon>Viridiplantae</taxon>
        <taxon>Streptophyta</taxon>
        <taxon>Embryophyta</taxon>
        <taxon>Tracheophyta</taxon>
        <taxon>Spermatophyta</taxon>
        <taxon>Magnoliopsida</taxon>
        <taxon>Liliopsida</taxon>
        <taxon>Poales</taxon>
        <taxon>Poaceae</taxon>
        <taxon>PACMAD clade</taxon>
        <taxon>Panicoideae</taxon>
        <taxon>Panicodae</taxon>
        <taxon>Paniceae</taxon>
        <taxon>Cenchrinae</taxon>
        <taxon>Setaria</taxon>
    </lineage>
</organism>
<protein>
    <submittedName>
        <fullName evidence="2">Uncharacterized protein</fullName>
    </submittedName>
</protein>
<accession>A0A4U6VB22</accession>
<evidence type="ECO:0000313" key="3">
    <source>
        <dbReference type="Proteomes" id="UP000298652"/>
    </source>
</evidence>
<keyword evidence="1" id="KW-0732">Signal</keyword>
<dbReference type="AlphaFoldDB" id="A0A4U6VB22"/>
<dbReference type="EMBL" id="CM016554">
    <property type="protein sequence ID" value="TKW26551.1"/>
    <property type="molecule type" value="Genomic_DNA"/>
</dbReference>
<name>A0A4U6VB22_SETVI</name>
<evidence type="ECO:0000256" key="1">
    <source>
        <dbReference type="SAM" id="SignalP"/>
    </source>
</evidence>
<proteinExistence type="predicted"/>
<evidence type="ECO:0000313" key="2">
    <source>
        <dbReference type="EMBL" id="TKW26551.1"/>
    </source>
</evidence>
<dbReference type="Proteomes" id="UP000298652">
    <property type="component" value="Chromosome 3"/>
</dbReference>
<sequence length="66" mass="7142">MVILVILVPLLSMVSDLNGCCPGSPMDNDDCGTRFETLDLLHKLISAVVFVFLRMQMGIGCGDRAV</sequence>
<gene>
    <name evidence="2" type="ORF">SEVIR_3G197566v2</name>
</gene>
<reference evidence="2" key="1">
    <citation type="submission" date="2019-03" db="EMBL/GenBank/DDBJ databases">
        <title>WGS assembly of Setaria viridis.</title>
        <authorList>
            <person name="Huang P."/>
            <person name="Jenkins J."/>
            <person name="Grimwood J."/>
            <person name="Barry K."/>
            <person name="Healey A."/>
            <person name="Mamidi S."/>
            <person name="Sreedasyam A."/>
            <person name="Shu S."/>
            <person name="Feldman M."/>
            <person name="Wu J."/>
            <person name="Yu Y."/>
            <person name="Chen C."/>
            <person name="Johnson J."/>
            <person name="Rokhsar D."/>
            <person name="Baxter I."/>
            <person name="Schmutz J."/>
            <person name="Brutnell T."/>
            <person name="Kellogg E."/>
        </authorList>
    </citation>
    <scope>NUCLEOTIDE SEQUENCE [LARGE SCALE GENOMIC DNA]</scope>
</reference>
<keyword evidence="3" id="KW-1185">Reference proteome</keyword>
<dbReference type="Gramene" id="TKW26551">
    <property type="protein sequence ID" value="TKW26551"/>
    <property type="gene ID" value="SEVIR_3G197566v2"/>
</dbReference>